<dbReference type="InterPro" id="IPR003795">
    <property type="entry name" value="DUF192"/>
</dbReference>
<dbReference type="EMBL" id="JACQXR010000044">
    <property type="protein sequence ID" value="MBI4726341.1"/>
    <property type="molecule type" value="Genomic_DNA"/>
</dbReference>
<protein>
    <submittedName>
        <fullName evidence="1">DUF192 domain-containing protein</fullName>
    </submittedName>
</protein>
<proteinExistence type="predicted"/>
<dbReference type="InterPro" id="IPR038695">
    <property type="entry name" value="Saro_0823-like_sf"/>
</dbReference>
<dbReference type="Gene3D" id="2.60.120.1140">
    <property type="entry name" value="Protein of unknown function DUF192"/>
    <property type="match status" value="1"/>
</dbReference>
<name>A0A933I888_UNCT6</name>
<organism evidence="1 2">
    <name type="scientific">candidate division TA06 bacterium</name>
    <dbReference type="NCBI Taxonomy" id="2250710"/>
    <lineage>
        <taxon>Bacteria</taxon>
        <taxon>Bacteria division TA06</taxon>
    </lineage>
</organism>
<dbReference type="Proteomes" id="UP000736328">
    <property type="component" value="Unassembled WGS sequence"/>
</dbReference>
<evidence type="ECO:0000313" key="2">
    <source>
        <dbReference type="Proteomes" id="UP000736328"/>
    </source>
</evidence>
<dbReference type="PANTHER" id="PTHR37953">
    <property type="entry name" value="UPF0127 PROTEIN MJ1496"/>
    <property type="match status" value="1"/>
</dbReference>
<dbReference type="PROSITE" id="PS51257">
    <property type="entry name" value="PROKAR_LIPOPROTEIN"/>
    <property type="match status" value="1"/>
</dbReference>
<reference evidence="1" key="1">
    <citation type="submission" date="2020-07" db="EMBL/GenBank/DDBJ databases">
        <title>Huge and variable diversity of episymbiotic CPR bacteria and DPANN archaea in groundwater ecosystems.</title>
        <authorList>
            <person name="He C.Y."/>
            <person name="Keren R."/>
            <person name="Whittaker M."/>
            <person name="Farag I.F."/>
            <person name="Doudna J."/>
            <person name="Cate J.H.D."/>
            <person name="Banfield J.F."/>
        </authorList>
    </citation>
    <scope>NUCLEOTIDE SEQUENCE</scope>
    <source>
        <strain evidence="1">NC_groundwater_1520_Pr4_B-0.1um_53_5</strain>
    </source>
</reference>
<dbReference type="AlphaFoldDB" id="A0A933I888"/>
<accession>A0A933I888</accession>
<gene>
    <name evidence="1" type="ORF">HY768_03800</name>
</gene>
<evidence type="ECO:0000313" key="1">
    <source>
        <dbReference type="EMBL" id="MBI4726341.1"/>
    </source>
</evidence>
<sequence>MKNNMSPVLAALAIALLTAGGGCRKEPAPGNITPKESRPGKVLLTIGRAVLWVEVAEDEASRSKGLMHRRQLPEDEGMLFVFEYPQPLSFWMKNTYLPLDIAFVARDGSILNILKMKPLDEGPRYASQGPALYAIEANAGWFQKNGIKAGDKVRF</sequence>
<comment type="caution">
    <text evidence="1">The sequence shown here is derived from an EMBL/GenBank/DDBJ whole genome shotgun (WGS) entry which is preliminary data.</text>
</comment>
<dbReference type="PANTHER" id="PTHR37953:SF1">
    <property type="entry name" value="UPF0127 PROTEIN MJ1496"/>
    <property type="match status" value="1"/>
</dbReference>
<dbReference type="Pfam" id="PF02643">
    <property type="entry name" value="DUF192"/>
    <property type="match status" value="1"/>
</dbReference>